<dbReference type="AlphaFoldDB" id="A0AAV3QGQ5"/>
<comment type="caution">
    <text evidence="2">The sequence shown here is derived from an EMBL/GenBank/DDBJ whole genome shotgun (WGS) entry which is preliminary data.</text>
</comment>
<feature type="compositionally biased region" description="Acidic residues" evidence="1">
    <location>
        <begin position="133"/>
        <end position="148"/>
    </location>
</feature>
<dbReference type="PANTHER" id="PTHR12398">
    <property type="entry name" value="PROTEIN PHOSPHATASE INHIBITOR"/>
    <property type="match status" value="1"/>
</dbReference>
<proteinExistence type="predicted"/>
<organism evidence="2 3">
    <name type="scientific">Lithospermum erythrorhizon</name>
    <name type="common">Purple gromwell</name>
    <name type="synonym">Lithospermum officinale var. erythrorhizon</name>
    <dbReference type="NCBI Taxonomy" id="34254"/>
    <lineage>
        <taxon>Eukaryota</taxon>
        <taxon>Viridiplantae</taxon>
        <taxon>Streptophyta</taxon>
        <taxon>Embryophyta</taxon>
        <taxon>Tracheophyta</taxon>
        <taxon>Spermatophyta</taxon>
        <taxon>Magnoliopsida</taxon>
        <taxon>eudicotyledons</taxon>
        <taxon>Gunneridae</taxon>
        <taxon>Pentapetalae</taxon>
        <taxon>asterids</taxon>
        <taxon>lamiids</taxon>
        <taxon>Boraginales</taxon>
        <taxon>Boraginaceae</taxon>
        <taxon>Boraginoideae</taxon>
        <taxon>Lithospermeae</taxon>
        <taxon>Lithospermum</taxon>
    </lineage>
</organism>
<dbReference type="PANTHER" id="PTHR12398:SF20">
    <property type="entry name" value="PROTEIN PHOSPHATASE 1 REGULATORY INHIBITOR SUBUNIT 2"/>
    <property type="match status" value="1"/>
</dbReference>
<protein>
    <submittedName>
        <fullName evidence="2">Phosphatase inhibitor</fullName>
    </submittedName>
</protein>
<dbReference type="Proteomes" id="UP001454036">
    <property type="component" value="Unassembled WGS sequence"/>
</dbReference>
<keyword evidence="3" id="KW-1185">Reference proteome</keyword>
<gene>
    <name evidence="2" type="ORF">LIER_17971</name>
</gene>
<evidence type="ECO:0000313" key="2">
    <source>
        <dbReference type="EMBL" id="GAA0161718.1"/>
    </source>
</evidence>
<dbReference type="GO" id="GO:0004864">
    <property type="term" value="F:protein phosphatase inhibitor activity"/>
    <property type="evidence" value="ECO:0007669"/>
    <property type="project" value="UniProtKB-KW"/>
</dbReference>
<sequence>MSVRYFLSFYNSIGCRTSCLAPPDSSHIASGRHRFTGESKSIRLRIMKGQVRWNEANLEEIEANKPIRQKITEPKTPYHRMIDDDDEGSSSPFRDGFNDGDVDAMHAEAICSALNGVASSSKKKGRHTGWTSSEDEGDVMDQDDDDDSSSGRSRSFKELRRAHYDEFRRLRELQREGSLTDDASEEDENGEKIVHQPSSSSPTTAGVKDSEAEDDQRDIS</sequence>
<dbReference type="InterPro" id="IPR007062">
    <property type="entry name" value="PPI-2"/>
</dbReference>
<keyword evidence="2" id="KW-0650">Protein phosphatase inhibitor</keyword>
<accession>A0AAV3QGQ5</accession>
<evidence type="ECO:0000313" key="3">
    <source>
        <dbReference type="Proteomes" id="UP001454036"/>
    </source>
</evidence>
<evidence type="ECO:0000256" key="1">
    <source>
        <dbReference type="SAM" id="MobiDB-lite"/>
    </source>
</evidence>
<feature type="compositionally biased region" description="Acidic residues" evidence="1">
    <location>
        <begin position="211"/>
        <end position="220"/>
    </location>
</feature>
<dbReference type="EMBL" id="BAABME010004257">
    <property type="protein sequence ID" value="GAA0161718.1"/>
    <property type="molecule type" value="Genomic_DNA"/>
</dbReference>
<dbReference type="Pfam" id="PF04979">
    <property type="entry name" value="IPP-2"/>
    <property type="match status" value="1"/>
</dbReference>
<feature type="compositionally biased region" description="Basic and acidic residues" evidence="1">
    <location>
        <begin position="155"/>
        <end position="175"/>
    </location>
</feature>
<dbReference type="GO" id="GO:0009966">
    <property type="term" value="P:regulation of signal transduction"/>
    <property type="evidence" value="ECO:0007669"/>
    <property type="project" value="InterPro"/>
</dbReference>
<feature type="region of interest" description="Disordered" evidence="1">
    <location>
        <begin position="117"/>
        <end position="220"/>
    </location>
</feature>
<feature type="region of interest" description="Disordered" evidence="1">
    <location>
        <begin position="71"/>
        <end position="100"/>
    </location>
</feature>
<reference evidence="2 3" key="1">
    <citation type="submission" date="2024-01" db="EMBL/GenBank/DDBJ databases">
        <title>The complete chloroplast genome sequence of Lithospermum erythrorhizon: insights into the phylogenetic relationship among Boraginaceae species and the maternal lineages of purple gromwells.</title>
        <authorList>
            <person name="Okada T."/>
            <person name="Watanabe K."/>
        </authorList>
    </citation>
    <scope>NUCLEOTIDE SEQUENCE [LARGE SCALE GENOMIC DNA]</scope>
</reference>
<name>A0AAV3QGQ5_LITER</name>